<dbReference type="InterPro" id="IPR027939">
    <property type="entry name" value="NMT1/THI5"/>
</dbReference>
<proteinExistence type="inferred from homology"/>
<name>A0ABU0YNT9_9PROT</name>
<evidence type="ECO:0000256" key="10">
    <source>
        <dbReference type="ARBA" id="ARBA00033171"/>
    </source>
</evidence>
<evidence type="ECO:0000256" key="11">
    <source>
        <dbReference type="ARBA" id="ARBA00048179"/>
    </source>
</evidence>
<feature type="domain" description="SsuA/THI5-like" evidence="12">
    <location>
        <begin position="22"/>
        <end position="238"/>
    </location>
</feature>
<reference evidence="14" key="1">
    <citation type="submission" date="2023-08" db="EMBL/GenBank/DDBJ databases">
        <title>Rhodospirillaceae gen. nov., a novel taxon isolated from the Yangtze River Yuezi River estuary sludge.</title>
        <authorList>
            <person name="Ruan L."/>
        </authorList>
    </citation>
    <scope>NUCLEOTIDE SEQUENCE [LARGE SCALE GENOMIC DNA]</scope>
    <source>
        <strain evidence="14">R-7</strain>
    </source>
</reference>
<dbReference type="EMBL" id="JAUYVI010000005">
    <property type="protein sequence ID" value="MDQ7249382.1"/>
    <property type="molecule type" value="Genomic_DNA"/>
</dbReference>
<dbReference type="PANTHER" id="PTHR31528">
    <property type="entry name" value="4-AMINO-5-HYDROXYMETHYL-2-METHYLPYRIMIDINE PHOSPHATE SYNTHASE THI11-RELATED"/>
    <property type="match status" value="1"/>
</dbReference>
<evidence type="ECO:0000256" key="7">
    <source>
        <dbReference type="ARBA" id="ARBA00022898"/>
    </source>
</evidence>
<protein>
    <recommendedName>
        <fullName evidence="10">Thiamine pyrimidine synthase</fullName>
    </recommendedName>
</protein>
<evidence type="ECO:0000256" key="1">
    <source>
        <dbReference type="ARBA" id="ARBA00003469"/>
    </source>
</evidence>
<evidence type="ECO:0000256" key="6">
    <source>
        <dbReference type="ARBA" id="ARBA00022723"/>
    </source>
</evidence>
<comment type="function">
    <text evidence="1">Responsible for the formation of the pyrimidine heterocycle in the thiamine biosynthesis pathway. Catalyzes the formation of hydroxymethylpyrimidine phosphate (HMP-P) from histidine and pyridoxal phosphate (PLP). The protein uses PLP and the active site histidine to form HMP-P, generating an inactive enzyme. The enzyme can only undergo a single turnover, which suggests it is a suicide enzyme.</text>
</comment>
<comment type="pathway">
    <text evidence="2">Cofactor biosynthesis; thiamine diphosphate biosynthesis.</text>
</comment>
<sequence length="315" mass="33815">MLARSVLADSPLAVALPEGLSPRTVGFYLAQDKGYFTAAGVAVTLTAPSGDRRSLDTLVQKKVDLAVELMPIALKRREAGERIVHVAQIFRKAGMEVVCRPTIDQPADLKNHVVGVWFGGLESAFYAWISGLSLNPFGGPGSVTVLRQNYGLEAFQRLQSDCATTFSYAAPLEFAAADIPLQGLKQYRYQEIGQATLEDGLYAREADLAKPDRVAAFAAFLDAARRGWQLAHVSPKTAFDLLHADPKFASVDPAVLRQAIDAVDDLLALDQGPMGKLDPDAYDRTVNLLLTAAPDPVLTRAPAGAVSDVVVKAAR</sequence>
<dbReference type="PANTHER" id="PTHR31528:SF1">
    <property type="entry name" value="4-AMINO-5-HYDROXYMETHYL-2-METHYLPYRIMIDINE PHOSPHATE SYNTHASE THI11-RELATED"/>
    <property type="match status" value="1"/>
</dbReference>
<keyword evidence="14" id="KW-1185">Reference proteome</keyword>
<organism evidence="13 14">
    <name type="scientific">Dongia sedimenti</name>
    <dbReference type="NCBI Taxonomy" id="3064282"/>
    <lineage>
        <taxon>Bacteria</taxon>
        <taxon>Pseudomonadati</taxon>
        <taxon>Pseudomonadota</taxon>
        <taxon>Alphaproteobacteria</taxon>
        <taxon>Rhodospirillales</taxon>
        <taxon>Dongiaceae</taxon>
        <taxon>Dongia</taxon>
    </lineage>
</organism>
<evidence type="ECO:0000256" key="9">
    <source>
        <dbReference type="ARBA" id="ARBA00023004"/>
    </source>
</evidence>
<evidence type="ECO:0000256" key="4">
    <source>
        <dbReference type="ARBA" id="ARBA00011738"/>
    </source>
</evidence>
<evidence type="ECO:0000256" key="3">
    <source>
        <dbReference type="ARBA" id="ARBA00009406"/>
    </source>
</evidence>
<dbReference type="Proteomes" id="UP001230156">
    <property type="component" value="Unassembled WGS sequence"/>
</dbReference>
<evidence type="ECO:0000256" key="5">
    <source>
        <dbReference type="ARBA" id="ARBA00022679"/>
    </source>
</evidence>
<dbReference type="Pfam" id="PF09084">
    <property type="entry name" value="NMT1"/>
    <property type="match status" value="1"/>
</dbReference>
<keyword evidence="7" id="KW-0663">Pyridoxal phosphate</keyword>
<keyword evidence="5" id="KW-0808">Transferase</keyword>
<comment type="catalytic activity">
    <reaction evidence="11">
        <text>N(6)-(pyridoxal phosphate)-L-lysyl-[4-amino-5-hydroxymethyl-2-methylpyrimidine phosphate synthase] + L-histidyl-[4-amino-5-hydroxymethyl-2-methylpyrimidine phosphate synthase] + 2 Fe(3+) + 4 H2O = L-lysyl-[4-amino-5-hydroxymethyl-2-methylpyrimidine phosphate synthase] + (2S)-2-amino-5-hydroxy-4-oxopentanoyl-[4-amino-5-hydroxymethyl-2-methylpyrimidine phosphate synthase] + 4-amino-2-methyl-5-(phosphooxymethyl)pyrimidine + 3-oxopropanoate + 2 Fe(2+) + 2 H(+)</text>
        <dbReference type="Rhea" id="RHEA:65756"/>
        <dbReference type="Rhea" id="RHEA-COMP:16892"/>
        <dbReference type="Rhea" id="RHEA-COMP:16893"/>
        <dbReference type="Rhea" id="RHEA-COMP:16894"/>
        <dbReference type="Rhea" id="RHEA-COMP:16895"/>
        <dbReference type="ChEBI" id="CHEBI:15377"/>
        <dbReference type="ChEBI" id="CHEBI:15378"/>
        <dbReference type="ChEBI" id="CHEBI:29033"/>
        <dbReference type="ChEBI" id="CHEBI:29034"/>
        <dbReference type="ChEBI" id="CHEBI:29969"/>
        <dbReference type="ChEBI" id="CHEBI:29979"/>
        <dbReference type="ChEBI" id="CHEBI:33190"/>
        <dbReference type="ChEBI" id="CHEBI:58354"/>
        <dbReference type="ChEBI" id="CHEBI:143915"/>
        <dbReference type="ChEBI" id="CHEBI:157692"/>
    </reaction>
    <physiologicalReaction direction="left-to-right" evidence="11">
        <dbReference type="Rhea" id="RHEA:65757"/>
    </physiologicalReaction>
</comment>
<dbReference type="SUPFAM" id="SSF53850">
    <property type="entry name" value="Periplasmic binding protein-like II"/>
    <property type="match status" value="1"/>
</dbReference>
<comment type="similarity">
    <text evidence="3">Belongs to the NMT1/THI5 family.</text>
</comment>
<dbReference type="Gene3D" id="3.40.190.10">
    <property type="entry name" value="Periplasmic binding protein-like II"/>
    <property type="match status" value="2"/>
</dbReference>
<evidence type="ECO:0000313" key="14">
    <source>
        <dbReference type="Proteomes" id="UP001230156"/>
    </source>
</evidence>
<accession>A0ABU0YNT9</accession>
<dbReference type="InterPro" id="IPR015168">
    <property type="entry name" value="SsuA/THI5"/>
</dbReference>
<dbReference type="RefSeq" id="WP_379957297.1">
    <property type="nucleotide sequence ID" value="NZ_JAUYVI010000005.1"/>
</dbReference>
<comment type="subunit">
    <text evidence="4">Homodimer.</text>
</comment>
<evidence type="ECO:0000256" key="2">
    <source>
        <dbReference type="ARBA" id="ARBA00004948"/>
    </source>
</evidence>
<keyword evidence="6" id="KW-0479">Metal-binding</keyword>
<keyword evidence="8" id="KW-0784">Thiamine biosynthesis</keyword>
<comment type="caution">
    <text evidence="13">The sequence shown here is derived from an EMBL/GenBank/DDBJ whole genome shotgun (WGS) entry which is preliminary data.</text>
</comment>
<keyword evidence="9" id="KW-0408">Iron</keyword>
<gene>
    <name evidence="13" type="ORF">Q8A70_16970</name>
</gene>
<evidence type="ECO:0000313" key="13">
    <source>
        <dbReference type="EMBL" id="MDQ7249382.1"/>
    </source>
</evidence>
<evidence type="ECO:0000256" key="8">
    <source>
        <dbReference type="ARBA" id="ARBA00022977"/>
    </source>
</evidence>
<evidence type="ECO:0000259" key="12">
    <source>
        <dbReference type="Pfam" id="PF09084"/>
    </source>
</evidence>